<comment type="caution">
    <text evidence="2">The sequence shown here is derived from an EMBL/GenBank/DDBJ whole genome shotgun (WGS) entry which is preliminary data.</text>
</comment>
<sequence>MPRLNSFNGSGSSCSVGRVDFEEAAGTLYASSAADFIATRNELAKQLKADGDQLGSTRLKALRKPTVAAWLANLVARELPDELDDLLALGDEFRQATADLDGDRLRELTPKRHKILDQLATSAAKLADREGQKVSADVAQKLRETLDAALVDPAAGEAVREGRLDSALRHVGFGVVDETGAPSNVTPLTEERRRRAEERRRARSADVKTAKKDEKPEESAAAKAKREKAEREQEEREAAEKAEARQELDDAVAAAEEAEGTVAELDTQLTEARDALVAAQEAVHRIGEELDEARKAARAAQKESREARKRYNRL</sequence>
<name>A0ABN2DWA2_9ACTN</name>
<gene>
    <name evidence="2" type="ORF">GCM10009789_47810</name>
</gene>
<proteinExistence type="predicted"/>
<feature type="compositionally biased region" description="Basic and acidic residues" evidence="1">
    <location>
        <begin position="189"/>
        <end position="220"/>
    </location>
</feature>
<organism evidence="2 3">
    <name type="scientific">Kribbella sancticallisti</name>
    <dbReference type="NCBI Taxonomy" id="460087"/>
    <lineage>
        <taxon>Bacteria</taxon>
        <taxon>Bacillati</taxon>
        <taxon>Actinomycetota</taxon>
        <taxon>Actinomycetes</taxon>
        <taxon>Propionibacteriales</taxon>
        <taxon>Kribbellaceae</taxon>
        <taxon>Kribbella</taxon>
    </lineage>
</organism>
<evidence type="ECO:0000256" key="1">
    <source>
        <dbReference type="SAM" id="MobiDB-lite"/>
    </source>
</evidence>
<accession>A0ABN2DWA2</accession>
<evidence type="ECO:0000313" key="2">
    <source>
        <dbReference type="EMBL" id="GAA1588684.1"/>
    </source>
</evidence>
<dbReference type="EMBL" id="BAAAOS010000033">
    <property type="protein sequence ID" value="GAA1588684.1"/>
    <property type="molecule type" value="Genomic_DNA"/>
</dbReference>
<keyword evidence="3" id="KW-1185">Reference proteome</keyword>
<reference evidence="2 3" key="1">
    <citation type="journal article" date="2019" name="Int. J. Syst. Evol. Microbiol.">
        <title>The Global Catalogue of Microorganisms (GCM) 10K type strain sequencing project: providing services to taxonomists for standard genome sequencing and annotation.</title>
        <authorList>
            <consortium name="The Broad Institute Genomics Platform"/>
            <consortium name="The Broad Institute Genome Sequencing Center for Infectious Disease"/>
            <person name="Wu L."/>
            <person name="Ma J."/>
        </authorList>
    </citation>
    <scope>NUCLEOTIDE SEQUENCE [LARGE SCALE GENOMIC DNA]</scope>
    <source>
        <strain evidence="2 3">JCM 14969</strain>
    </source>
</reference>
<feature type="compositionally biased region" description="Basic and acidic residues" evidence="1">
    <location>
        <begin position="292"/>
        <end position="306"/>
    </location>
</feature>
<evidence type="ECO:0000313" key="3">
    <source>
        <dbReference type="Proteomes" id="UP001500393"/>
    </source>
</evidence>
<protein>
    <recommendedName>
        <fullName evidence="4">Transposase</fullName>
    </recommendedName>
</protein>
<dbReference type="Proteomes" id="UP001500393">
    <property type="component" value="Unassembled WGS sequence"/>
</dbReference>
<feature type="compositionally biased region" description="Low complexity" evidence="1">
    <location>
        <begin position="251"/>
        <end position="265"/>
    </location>
</feature>
<feature type="region of interest" description="Disordered" evidence="1">
    <location>
        <begin position="292"/>
        <end position="314"/>
    </location>
</feature>
<feature type="region of interest" description="Disordered" evidence="1">
    <location>
        <begin position="177"/>
        <end position="265"/>
    </location>
</feature>
<feature type="compositionally biased region" description="Basic and acidic residues" evidence="1">
    <location>
        <begin position="227"/>
        <end position="248"/>
    </location>
</feature>
<evidence type="ECO:0008006" key="4">
    <source>
        <dbReference type="Google" id="ProtNLM"/>
    </source>
</evidence>